<feature type="domain" description="MobA/VirD2-like nuclease" evidence="2">
    <location>
        <begin position="71"/>
        <end position="169"/>
    </location>
</feature>
<protein>
    <recommendedName>
        <fullName evidence="2">MobA/VirD2-like nuclease domain-containing protein</fullName>
    </recommendedName>
</protein>
<dbReference type="Pfam" id="PF03432">
    <property type="entry name" value="Relaxase"/>
    <property type="match status" value="1"/>
</dbReference>
<name>A0A7Z0IMK5_9ACTN</name>
<feature type="region of interest" description="Disordered" evidence="1">
    <location>
        <begin position="452"/>
        <end position="499"/>
    </location>
</feature>
<proteinExistence type="predicted"/>
<gene>
    <name evidence="3" type="ORF">GGQ54_003339</name>
</gene>
<comment type="caution">
    <text evidence="3">The sequence shown here is derived from an EMBL/GenBank/DDBJ whole genome shotgun (WGS) entry which is preliminary data.</text>
</comment>
<dbReference type="InterPro" id="IPR005094">
    <property type="entry name" value="Endonuclease_MobA/VirD2"/>
</dbReference>
<feature type="compositionally biased region" description="Basic and acidic residues" evidence="1">
    <location>
        <begin position="483"/>
        <end position="499"/>
    </location>
</feature>
<evidence type="ECO:0000313" key="3">
    <source>
        <dbReference type="EMBL" id="NYI72725.1"/>
    </source>
</evidence>
<dbReference type="EMBL" id="JACBZS010000002">
    <property type="protein sequence ID" value="NYI72725.1"/>
    <property type="molecule type" value="Genomic_DNA"/>
</dbReference>
<reference evidence="3 4" key="1">
    <citation type="submission" date="2020-07" db="EMBL/GenBank/DDBJ databases">
        <title>Sequencing the genomes of 1000 actinobacteria strains.</title>
        <authorList>
            <person name="Klenk H.-P."/>
        </authorList>
    </citation>
    <scope>NUCLEOTIDE SEQUENCE [LARGE SCALE GENOMIC DNA]</scope>
    <source>
        <strain evidence="3 4">DSM 103164</strain>
    </source>
</reference>
<organism evidence="3 4">
    <name type="scientific">Naumannella cuiyingiana</name>
    <dbReference type="NCBI Taxonomy" id="1347891"/>
    <lineage>
        <taxon>Bacteria</taxon>
        <taxon>Bacillati</taxon>
        <taxon>Actinomycetota</taxon>
        <taxon>Actinomycetes</taxon>
        <taxon>Propionibacteriales</taxon>
        <taxon>Propionibacteriaceae</taxon>
        <taxon>Naumannella</taxon>
    </lineage>
</organism>
<keyword evidence="4" id="KW-1185">Reference proteome</keyword>
<evidence type="ECO:0000256" key="1">
    <source>
        <dbReference type="SAM" id="MobiDB-lite"/>
    </source>
</evidence>
<dbReference type="AlphaFoldDB" id="A0A7Z0IMK5"/>
<sequence length="499" mass="54291">MRGLITYLLGPGRSDEHTNQRVIAGSEPLEFEYGDIAFGEDVFAPAEAANLVHELNAPMQAKRARGELPEDRGFVFHAVLSMQPGAVLDDATWNQIAHDYIEAMGFDDAAGTKVPCRWVAVHHGPSAGGNDHLHLAVQMIRDDGTWASNANSYRRSAAARRMIEEKYQLGHAEDLAQRRDHVPYPRHDASQEVHGAQVPAPAHERLRERMLAAASAAADEADYVRRLWGSRVLTRPRYADGRRSVVTGYSVALIEADGTRSTWRGAGQVHPSLRLPRLRERWEATPDSAARAARMWRAEKGAGAAVPRDPKVQRPAAAAVRELEQARAALGDETGGEGVSGLVAGVYAALAHRHERGKGGPLHEAAEAFARADSQLPARLRYPPPTLTTPLGRSVRLIAQAQSDQDVVAWMALAEQLSHLATAVADRNAARADLRETEYLRGAVSAAREVVPKVGRAAPAPRTGPEQASSGSRRRRTGQVGERPAHLRRENGPDQSRGR</sequence>
<evidence type="ECO:0000259" key="2">
    <source>
        <dbReference type="Pfam" id="PF03432"/>
    </source>
</evidence>
<evidence type="ECO:0000313" key="4">
    <source>
        <dbReference type="Proteomes" id="UP000527616"/>
    </source>
</evidence>
<dbReference type="RefSeq" id="WP_179446702.1">
    <property type="nucleotide sequence ID" value="NZ_JACBZS010000002.1"/>
</dbReference>
<accession>A0A7Z0IMK5</accession>
<dbReference type="Proteomes" id="UP000527616">
    <property type="component" value="Unassembled WGS sequence"/>
</dbReference>